<keyword evidence="5" id="KW-0571">Peptide transport</keyword>
<dbReference type="Proteomes" id="UP000321409">
    <property type="component" value="Unassembled WGS sequence"/>
</dbReference>
<dbReference type="PROSITE" id="PS50928">
    <property type="entry name" value="ABC_TM1"/>
    <property type="match status" value="1"/>
</dbReference>
<dbReference type="InterPro" id="IPR000515">
    <property type="entry name" value="MetI-like"/>
</dbReference>
<evidence type="ECO:0000256" key="2">
    <source>
        <dbReference type="ARBA" id="ARBA00022448"/>
    </source>
</evidence>
<reference evidence="12 13" key="1">
    <citation type="submission" date="2019-07" db="EMBL/GenBank/DDBJ databases">
        <title>Whole genome shotgun sequence of Lactobacillus diolivorans NBRC 107869.</title>
        <authorList>
            <person name="Hosoyama A."/>
            <person name="Uohara A."/>
            <person name="Ohji S."/>
            <person name="Ichikawa N."/>
        </authorList>
    </citation>
    <scope>NUCLEOTIDE SEQUENCE [LARGE SCALE GENOMIC DNA]</scope>
    <source>
        <strain evidence="12 13">NBRC 107869</strain>
    </source>
</reference>
<dbReference type="SUPFAM" id="SSF161098">
    <property type="entry name" value="MetI-like"/>
    <property type="match status" value="1"/>
</dbReference>
<name>A0ABQ0XKJ4_9LACO</name>
<comment type="caution">
    <text evidence="12">The sequence shown here is derived from an EMBL/GenBank/DDBJ whole genome shotgun (WGS) entry which is preliminary data.</text>
</comment>
<keyword evidence="3" id="KW-1003">Cell membrane</keyword>
<evidence type="ECO:0000256" key="8">
    <source>
        <dbReference type="ARBA" id="ARBA00023136"/>
    </source>
</evidence>
<proteinExistence type="inferred from homology"/>
<keyword evidence="6" id="KW-0653">Protein transport</keyword>
<dbReference type="Pfam" id="PF00528">
    <property type="entry name" value="BPD_transp_1"/>
    <property type="match status" value="1"/>
</dbReference>
<evidence type="ECO:0000256" key="3">
    <source>
        <dbReference type="ARBA" id="ARBA00022475"/>
    </source>
</evidence>
<feature type="transmembrane region" description="Helical" evidence="10">
    <location>
        <begin position="56"/>
        <end position="76"/>
    </location>
</feature>
<evidence type="ECO:0000256" key="6">
    <source>
        <dbReference type="ARBA" id="ARBA00022927"/>
    </source>
</evidence>
<accession>A0ABQ0XKJ4</accession>
<evidence type="ECO:0000256" key="7">
    <source>
        <dbReference type="ARBA" id="ARBA00022989"/>
    </source>
</evidence>
<feature type="domain" description="ABC transmembrane type-1" evidence="11">
    <location>
        <begin position="115"/>
        <end position="304"/>
    </location>
</feature>
<dbReference type="InterPro" id="IPR025966">
    <property type="entry name" value="OppC_N"/>
</dbReference>
<keyword evidence="7 10" id="KW-1133">Transmembrane helix</keyword>
<evidence type="ECO:0000256" key="9">
    <source>
        <dbReference type="ARBA" id="ARBA00024202"/>
    </source>
</evidence>
<dbReference type="EMBL" id="BKAB01000050">
    <property type="protein sequence ID" value="GEP24774.1"/>
    <property type="molecule type" value="Genomic_DNA"/>
</dbReference>
<dbReference type="Pfam" id="PF12911">
    <property type="entry name" value="OppC_N"/>
    <property type="match status" value="1"/>
</dbReference>
<comment type="subcellular location">
    <subcellularLocation>
        <location evidence="1 10">Cell membrane</location>
        <topology evidence="1 10">Multi-pass membrane protein</topology>
    </subcellularLocation>
</comment>
<comment type="similarity">
    <text evidence="9">Belongs to the binding-protein-dependent transport system permease family. OppBC subfamily.</text>
</comment>
<dbReference type="PANTHER" id="PTHR43386:SF24">
    <property type="entry name" value="OLIGOPEPTIDE TRANSPORT SYSTEM PERMEASE PROTEIN AMID"/>
    <property type="match status" value="1"/>
</dbReference>
<feature type="transmembrane region" description="Helical" evidence="10">
    <location>
        <begin position="286"/>
        <end position="304"/>
    </location>
</feature>
<dbReference type="RefSeq" id="WP_083484985.1">
    <property type="nucleotide sequence ID" value="NZ_BKAB01000050.1"/>
</dbReference>
<sequence>MAESRIQQSEIFHFVSRNQHELLANQQHSQANVSIHRKSGFGKTAISKFLSEPITVIWLIVLILIVGAAIIGPLIIHYDPNHIDAALQNQAPSFAHFFGTDKLGRDLFVRTCTGLQVSLLVAIVSTILSIVFGTVYGVIMAVAGGWVDEVMMRIIEIFNSIPSLLITMILMAVLGNGIVALLFAIAITSWADAARQTRGLVMQLRNLDYVTAAKMLDTPFWRTTTRHFVPNMMSILILDIGQSIPDNIFAEASLSFLGLGLQPPNTSLGILISVGQDQMLQHPYQLYVPIIVLILLVLAFNIVGDGVRDALDPKYQDK</sequence>
<dbReference type="InterPro" id="IPR050366">
    <property type="entry name" value="BP-dependent_transpt_permease"/>
</dbReference>
<keyword evidence="4 10" id="KW-0812">Transmembrane</keyword>
<feature type="transmembrane region" description="Helical" evidence="10">
    <location>
        <begin position="117"/>
        <end position="143"/>
    </location>
</feature>
<gene>
    <name evidence="12" type="ORF">LDI01_23670</name>
</gene>
<evidence type="ECO:0000256" key="5">
    <source>
        <dbReference type="ARBA" id="ARBA00022856"/>
    </source>
</evidence>
<evidence type="ECO:0000256" key="1">
    <source>
        <dbReference type="ARBA" id="ARBA00004651"/>
    </source>
</evidence>
<evidence type="ECO:0000256" key="4">
    <source>
        <dbReference type="ARBA" id="ARBA00022692"/>
    </source>
</evidence>
<protein>
    <submittedName>
        <fullName evidence="12">Diguanylate cyclase</fullName>
    </submittedName>
</protein>
<dbReference type="PANTHER" id="PTHR43386">
    <property type="entry name" value="OLIGOPEPTIDE TRANSPORT SYSTEM PERMEASE PROTEIN APPC"/>
    <property type="match status" value="1"/>
</dbReference>
<evidence type="ECO:0000313" key="12">
    <source>
        <dbReference type="EMBL" id="GEP24774.1"/>
    </source>
</evidence>
<evidence type="ECO:0000256" key="10">
    <source>
        <dbReference type="RuleBase" id="RU363032"/>
    </source>
</evidence>
<dbReference type="InterPro" id="IPR035906">
    <property type="entry name" value="MetI-like_sf"/>
</dbReference>
<keyword evidence="2 10" id="KW-0813">Transport</keyword>
<dbReference type="CDD" id="cd06261">
    <property type="entry name" value="TM_PBP2"/>
    <property type="match status" value="1"/>
</dbReference>
<organism evidence="12 13">
    <name type="scientific">Lentilactobacillus diolivorans</name>
    <dbReference type="NCBI Taxonomy" id="179838"/>
    <lineage>
        <taxon>Bacteria</taxon>
        <taxon>Bacillati</taxon>
        <taxon>Bacillota</taxon>
        <taxon>Bacilli</taxon>
        <taxon>Lactobacillales</taxon>
        <taxon>Lactobacillaceae</taxon>
        <taxon>Lentilactobacillus</taxon>
    </lineage>
</organism>
<dbReference type="Gene3D" id="1.10.3720.10">
    <property type="entry name" value="MetI-like"/>
    <property type="match status" value="1"/>
</dbReference>
<evidence type="ECO:0000313" key="13">
    <source>
        <dbReference type="Proteomes" id="UP000321409"/>
    </source>
</evidence>
<evidence type="ECO:0000259" key="11">
    <source>
        <dbReference type="PROSITE" id="PS50928"/>
    </source>
</evidence>
<feature type="transmembrane region" description="Helical" evidence="10">
    <location>
        <begin position="164"/>
        <end position="191"/>
    </location>
</feature>
<keyword evidence="8 10" id="KW-0472">Membrane</keyword>
<keyword evidence="13" id="KW-1185">Reference proteome</keyword>